<dbReference type="PANTHER" id="PTHR11662:SF399">
    <property type="entry name" value="FI19708P1-RELATED"/>
    <property type="match status" value="1"/>
</dbReference>
<dbReference type="PIRSF" id="PIRSF002808">
    <property type="entry name" value="Hexose_phosphate_transp"/>
    <property type="match status" value="1"/>
</dbReference>
<sequence>MKNLRWWFAFLFFIIGLVAYMDRSNIAVVATPMMNDFHIDKVKFGLLNSLFSLGYAVANLPAGALAEKFGARYIVAFAMLWWSIFTMLTASMRSYGLLATVRLLFGVGEGPMYPGNSVFNTYWFRTNEKARASGALLAGSYFGPVIGPIITVAIYHAWGWHAVFYVFGVVGLIVTVIWFFLGRNKPEDHPSISSEELAHIQAGRSVQTEIKKAAPWGELLKNPRFWLFALQYFVTIYVVTMFLVWLPTYLHEAHHLSVAKSGVEAASPWLAIFFVVLFGGAISDRMIKAGKSRMKARGGLAIGGFVVFVIAMFLAAHTSSAAANVLWLTVSLGALGLPVVTSWATALDLGNQFSGSVSGWMNFWGNVGAFLSPLVCGWLAQTVGWNAALLINIVPVLIAIIMWFGVRPDRPLLDDSESTSTVPKEFKAATRG</sequence>
<dbReference type="PANTHER" id="PTHR11662">
    <property type="entry name" value="SOLUTE CARRIER FAMILY 17"/>
    <property type="match status" value="1"/>
</dbReference>
<keyword evidence="6 7" id="KW-0472">Membrane</keyword>
<dbReference type="EMBL" id="CP104064">
    <property type="protein sequence ID" value="WAH36525.1"/>
    <property type="molecule type" value="Genomic_DNA"/>
</dbReference>
<keyword evidence="10" id="KW-1185">Reference proteome</keyword>
<organism evidence="9 10">
    <name type="scientific">Alicyclobacillus dauci</name>
    <dbReference type="NCBI Taxonomy" id="1475485"/>
    <lineage>
        <taxon>Bacteria</taxon>
        <taxon>Bacillati</taxon>
        <taxon>Bacillota</taxon>
        <taxon>Bacilli</taxon>
        <taxon>Bacillales</taxon>
        <taxon>Alicyclobacillaceae</taxon>
        <taxon>Alicyclobacillus</taxon>
    </lineage>
</organism>
<dbReference type="Proteomes" id="UP001164803">
    <property type="component" value="Chromosome"/>
</dbReference>
<evidence type="ECO:0000256" key="7">
    <source>
        <dbReference type="SAM" id="Phobius"/>
    </source>
</evidence>
<dbReference type="CDD" id="cd17319">
    <property type="entry name" value="MFS_ExuT_GudP_like"/>
    <property type="match status" value="1"/>
</dbReference>
<evidence type="ECO:0000256" key="4">
    <source>
        <dbReference type="ARBA" id="ARBA00022692"/>
    </source>
</evidence>
<dbReference type="InterPro" id="IPR000849">
    <property type="entry name" value="Sugar_P_transporter"/>
</dbReference>
<dbReference type="Pfam" id="PF07690">
    <property type="entry name" value="MFS_1"/>
    <property type="match status" value="1"/>
</dbReference>
<feature type="transmembrane region" description="Helical" evidence="7">
    <location>
        <begin position="325"/>
        <end position="347"/>
    </location>
</feature>
<accession>A0ABY6Z0X2</accession>
<feature type="transmembrane region" description="Helical" evidence="7">
    <location>
        <begin position="266"/>
        <end position="287"/>
    </location>
</feature>
<evidence type="ECO:0000259" key="8">
    <source>
        <dbReference type="PROSITE" id="PS50850"/>
    </source>
</evidence>
<evidence type="ECO:0000313" key="10">
    <source>
        <dbReference type="Proteomes" id="UP001164803"/>
    </source>
</evidence>
<feature type="transmembrane region" description="Helical" evidence="7">
    <location>
        <begin position="225"/>
        <end position="246"/>
    </location>
</feature>
<dbReference type="InterPro" id="IPR020846">
    <property type="entry name" value="MFS_dom"/>
</dbReference>
<evidence type="ECO:0000313" key="9">
    <source>
        <dbReference type="EMBL" id="WAH36525.1"/>
    </source>
</evidence>
<evidence type="ECO:0000256" key="6">
    <source>
        <dbReference type="ARBA" id="ARBA00023136"/>
    </source>
</evidence>
<gene>
    <name evidence="9" type="ORF">NZD86_20320</name>
</gene>
<keyword evidence="5 7" id="KW-1133">Transmembrane helix</keyword>
<evidence type="ECO:0000256" key="2">
    <source>
        <dbReference type="ARBA" id="ARBA00022448"/>
    </source>
</evidence>
<keyword evidence="3" id="KW-1003">Cell membrane</keyword>
<feature type="transmembrane region" description="Helical" evidence="7">
    <location>
        <begin position="162"/>
        <end position="181"/>
    </location>
</feature>
<feature type="transmembrane region" description="Helical" evidence="7">
    <location>
        <begin position="70"/>
        <end position="90"/>
    </location>
</feature>
<keyword evidence="2" id="KW-0813">Transport</keyword>
<dbReference type="InterPro" id="IPR050382">
    <property type="entry name" value="MFS_Na/Anion_cotransporter"/>
</dbReference>
<feature type="transmembrane region" description="Helical" evidence="7">
    <location>
        <begin position="135"/>
        <end position="156"/>
    </location>
</feature>
<protein>
    <submittedName>
        <fullName evidence="9">MFS transporter</fullName>
    </submittedName>
</protein>
<reference evidence="9" key="1">
    <citation type="submission" date="2022-08" db="EMBL/GenBank/DDBJ databases">
        <title>Alicyclobacillus dauci DSM2870, complete genome.</title>
        <authorList>
            <person name="Wang Q."/>
            <person name="Cai R."/>
            <person name="Wang Z."/>
        </authorList>
    </citation>
    <scope>NUCLEOTIDE SEQUENCE</scope>
    <source>
        <strain evidence="9">DSM 28700</strain>
    </source>
</reference>
<feature type="transmembrane region" description="Helical" evidence="7">
    <location>
        <begin position="387"/>
        <end position="406"/>
    </location>
</feature>
<dbReference type="InterPro" id="IPR011701">
    <property type="entry name" value="MFS"/>
</dbReference>
<name>A0ABY6Z0X2_9BACL</name>
<feature type="domain" description="Major facilitator superfamily (MFS) profile" evidence="8">
    <location>
        <begin position="8"/>
        <end position="411"/>
    </location>
</feature>
<evidence type="ECO:0000256" key="1">
    <source>
        <dbReference type="ARBA" id="ARBA00004651"/>
    </source>
</evidence>
<feature type="transmembrane region" description="Helical" evidence="7">
    <location>
        <begin position="44"/>
        <end position="64"/>
    </location>
</feature>
<feature type="transmembrane region" description="Helical" evidence="7">
    <location>
        <begin position="6"/>
        <end position="23"/>
    </location>
</feature>
<evidence type="ECO:0000256" key="5">
    <source>
        <dbReference type="ARBA" id="ARBA00022989"/>
    </source>
</evidence>
<evidence type="ECO:0000256" key="3">
    <source>
        <dbReference type="ARBA" id="ARBA00022475"/>
    </source>
</evidence>
<dbReference type="Gene3D" id="1.20.1250.20">
    <property type="entry name" value="MFS general substrate transporter like domains"/>
    <property type="match status" value="2"/>
</dbReference>
<dbReference type="PROSITE" id="PS50850">
    <property type="entry name" value="MFS"/>
    <property type="match status" value="1"/>
</dbReference>
<feature type="transmembrane region" description="Helical" evidence="7">
    <location>
        <begin position="299"/>
        <end position="319"/>
    </location>
</feature>
<feature type="transmembrane region" description="Helical" evidence="7">
    <location>
        <begin position="359"/>
        <end position="381"/>
    </location>
</feature>
<keyword evidence="4 7" id="KW-0812">Transmembrane</keyword>
<dbReference type="RefSeq" id="WP_268043875.1">
    <property type="nucleotide sequence ID" value="NZ_CP104064.1"/>
</dbReference>
<dbReference type="InterPro" id="IPR036259">
    <property type="entry name" value="MFS_trans_sf"/>
</dbReference>
<proteinExistence type="predicted"/>
<dbReference type="SUPFAM" id="SSF103473">
    <property type="entry name" value="MFS general substrate transporter"/>
    <property type="match status" value="1"/>
</dbReference>
<comment type="subcellular location">
    <subcellularLocation>
        <location evidence="1">Cell membrane</location>
        <topology evidence="1">Multi-pass membrane protein</topology>
    </subcellularLocation>
</comment>